<evidence type="ECO:0000313" key="2">
    <source>
        <dbReference type="EMBL" id="OBR85445.1"/>
    </source>
</evidence>
<reference evidence="2" key="1">
    <citation type="submission" date="2013-07" db="EMBL/GenBank/DDBJ databases">
        <title>The Genome Sequence of Cryptococcus dejecticola CBS10117.</title>
        <authorList>
            <consortium name="The Broad Institute Genome Sequencing Platform"/>
            <person name="Cuomo C."/>
            <person name="Litvintseva A."/>
            <person name="Chen Y."/>
            <person name="Heitman J."/>
            <person name="Sun S."/>
            <person name="Springer D."/>
            <person name="Dromer F."/>
            <person name="Young S.K."/>
            <person name="Zeng Q."/>
            <person name="Gargeya S."/>
            <person name="Fitzgerald M."/>
            <person name="Abouelleil A."/>
            <person name="Alvarado L."/>
            <person name="Berlin A.M."/>
            <person name="Chapman S.B."/>
            <person name="Dewar J."/>
            <person name="Goldberg J."/>
            <person name="Griggs A."/>
            <person name="Gujja S."/>
            <person name="Hansen M."/>
            <person name="Howarth C."/>
            <person name="Imamovic A."/>
            <person name="Larimer J."/>
            <person name="McCowan C."/>
            <person name="Murphy C."/>
            <person name="Pearson M."/>
            <person name="Priest M."/>
            <person name="Roberts A."/>
            <person name="Saif S."/>
            <person name="Shea T."/>
            <person name="Sykes S."/>
            <person name="Wortman J."/>
            <person name="Nusbaum C."/>
            <person name="Birren B."/>
        </authorList>
    </citation>
    <scope>NUCLEOTIDE SEQUENCE [LARGE SCALE GENOMIC DNA]</scope>
    <source>
        <strain evidence="2">CBS 10117</strain>
    </source>
</reference>
<dbReference type="RefSeq" id="XP_018263287.1">
    <property type="nucleotide sequence ID" value="XM_018408076.1"/>
</dbReference>
<accession>A0A1A6A5W0</accession>
<organism evidence="2">
    <name type="scientific">Kwoniella dejecticola CBS 10117</name>
    <dbReference type="NCBI Taxonomy" id="1296121"/>
    <lineage>
        <taxon>Eukaryota</taxon>
        <taxon>Fungi</taxon>
        <taxon>Dikarya</taxon>
        <taxon>Basidiomycota</taxon>
        <taxon>Agaricomycotina</taxon>
        <taxon>Tremellomycetes</taxon>
        <taxon>Tremellales</taxon>
        <taxon>Cryptococcaceae</taxon>
        <taxon>Kwoniella</taxon>
    </lineage>
</organism>
<dbReference type="OrthoDB" id="425925at2759"/>
<dbReference type="STRING" id="1296121.A0A1A6A5W0"/>
<proteinExistence type="predicted"/>
<keyword evidence="4" id="KW-1185">Reference proteome</keyword>
<evidence type="ECO:0000256" key="1">
    <source>
        <dbReference type="SAM" id="SignalP"/>
    </source>
</evidence>
<name>A0A1A6A5W0_9TREE</name>
<feature type="signal peptide" evidence="1">
    <location>
        <begin position="1"/>
        <end position="24"/>
    </location>
</feature>
<dbReference type="EMBL" id="KI894031">
    <property type="protein sequence ID" value="OBR85445.1"/>
    <property type="molecule type" value="Genomic_DNA"/>
</dbReference>
<dbReference type="EMBL" id="CP144534">
    <property type="protein sequence ID" value="WWC61659.1"/>
    <property type="molecule type" value="Genomic_DNA"/>
</dbReference>
<evidence type="ECO:0008006" key="5">
    <source>
        <dbReference type="Google" id="ProtNLM"/>
    </source>
</evidence>
<dbReference type="VEuPathDB" id="FungiDB:I303_04781"/>
<protein>
    <recommendedName>
        <fullName evidence="5">Phosphoglycerate mutase</fullName>
    </recommendedName>
</protein>
<gene>
    <name evidence="2" type="ORF">I303_04781</name>
    <name evidence="3" type="ORF">I303_104243</name>
</gene>
<evidence type="ECO:0000313" key="4">
    <source>
        <dbReference type="Proteomes" id="UP000078595"/>
    </source>
</evidence>
<reference evidence="3" key="3">
    <citation type="submission" date="2024-02" db="EMBL/GenBank/DDBJ databases">
        <title>Comparative genomics of Cryptococcus and Kwoniella reveals pathogenesis evolution and contrasting modes of karyotype evolution via chromosome fusion or intercentromeric recombination.</title>
        <authorList>
            <person name="Coelho M.A."/>
            <person name="David-Palma M."/>
            <person name="Shea T."/>
            <person name="Bowers K."/>
            <person name="McGinley-Smith S."/>
            <person name="Mohammad A.W."/>
            <person name="Gnirke A."/>
            <person name="Yurkov A.M."/>
            <person name="Nowrousian M."/>
            <person name="Sun S."/>
            <person name="Cuomo C.A."/>
            <person name="Heitman J."/>
        </authorList>
    </citation>
    <scope>NUCLEOTIDE SEQUENCE</scope>
    <source>
        <strain evidence="3">CBS 10117</strain>
    </source>
</reference>
<feature type="chain" id="PRO_5008342138" description="Phosphoglycerate mutase" evidence="1">
    <location>
        <begin position="25"/>
        <end position="276"/>
    </location>
</feature>
<dbReference type="KEGG" id="kdj:28968480"/>
<dbReference type="AlphaFoldDB" id="A0A1A6A5W0"/>
<evidence type="ECO:0000313" key="3">
    <source>
        <dbReference type="EMBL" id="WWC61659.1"/>
    </source>
</evidence>
<dbReference type="Proteomes" id="UP000078595">
    <property type="component" value="Chromosome 5"/>
</dbReference>
<dbReference type="GeneID" id="28968480"/>
<keyword evidence="1" id="KW-0732">Signal</keyword>
<reference evidence="3" key="2">
    <citation type="submission" date="2013-07" db="EMBL/GenBank/DDBJ databases">
        <authorList>
            <consortium name="The Broad Institute Genome Sequencing Platform"/>
            <person name="Cuomo C."/>
            <person name="Litvintseva A."/>
            <person name="Chen Y."/>
            <person name="Heitman J."/>
            <person name="Sun S."/>
            <person name="Springer D."/>
            <person name="Dromer F."/>
            <person name="Young S.K."/>
            <person name="Zeng Q."/>
            <person name="Gargeya S."/>
            <person name="Fitzgerald M."/>
            <person name="Abouelleil A."/>
            <person name="Alvarado L."/>
            <person name="Berlin A.M."/>
            <person name="Chapman S.B."/>
            <person name="Dewar J."/>
            <person name="Goldberg J."/>
            <person name="Griggs A."/>
            <person name="Gujja S."/>
            <person name="Hansen M."/>
            <person name="Howarth C."/>
            <person name="Imamovic A."/>
            <person name="Larimer J."/>
            <person name="McCowan C."/>
            <person name="Murphy C."/>
            <person name="Pearson M."/>
            <person name="Priest M."/>
            <person name="Roberts A."/>
            <person name="Saif S."/>
            <person name="Shea T."/>
            <person name="Sykes S."/>
            <person name="Wortman J."/>
            <person name="Nusbaum C."/>
            <person name="Birren B."/>
        </authorList>
    </citation>
    <scope>NUCLEOTIDE SEQUENCE</scope>
    <source>
        <strain evidence="3">CBS 10117</strain>
    </source>
</reference>
<sequence length="276" mass="30704">MKSTIKTALILVPLTIVILWVGRGITETPSAEEQYQPTYSNRIVLIRHAEKGFTPDQGGQVGNVIEQNKRKEGRASLFGFFPPWGGGGPPGRPPRGKFPNGLSDKGRERAQFIRTLFGADSEYDFGLIFAAPWDAAQKDTERTYATVAPLARDLNLTVNIECANSEKSCIVQAIEEFAAQSEQDILISWKHRELNLIAQALGADNARSIYPDERNDVIWIMQDGQIIEKRSMHCPKLDDGRIDQDDPDLIVEEPYQSVGLGGTILGYLRSVCKIIF</sequence>